<comment type="caution">
    <text evidence="1">The sequence shown here is derived from an EMBL/GenBank/DDBJ whole genome shotgun (WGS) entry which is preliminary data.</text>
</comment>
<gene>
    <name evidence="1" type="ORF">JFT45_21905</name>
</gene>
<accession>A0A8I1FW56</accession>
<dbReference type="AlphaFoldDB" id="A0A8I1FW56"/>
<dbReference type="RefSeq" id="WP_108184756.1">
    <property type="nucleotide sequence ID" value="NZ_JAEKCZ010000026.1"/>
</dbReference>
<proteinExistence type="predicted"/>
<organism evidence="1 2">
    <name type="scientific">Pseudomonas psychrophila</name>
    <dbReference type="NCBI Taxonomy" id="122355"/>
    <lineage>
        <taxon>Bacteria</taxon>
        <taxon>Pseudomonadati</taxon>
        <taxon>Pseudomonadota</taxon>
        <taxon>Gammaproteobacteria</taxon>
        <taxon>Pseudomonadales</taxon>
        <taxon>Pseudomonadaceae</taxon>
        <taxon>Pseudomonas</taxon>
    </lineage>
</organism>
<dbReference type="EMBL" id="JAEKCZ010000026">
    <property type="protein sequence ID" value="MBJ2259158.1"/>
    <property type="molecule type" value="Genomic_DNA"/>
</dbReference>
<name>A0A8I1FW56_9PSED</name>
<protein>
    <submittedName>
        <fullName evidence="1">Uncharacterized protein</fullName>
    </submittedName>
</protein>
<dbReference type="Proteomes" id="UP000658390">
    <property type="component" value="Unassembled WGS sequence"/>
</dbReference>
<evidence type="ECO:0000313" key="1">
    <source>
        <dbReference type="EMBL" id="MBJ2259158.1"/>
    </source>
</evidence>
<reference evidence="1" key="1">
    <citation type="submission" date="2020-12" db="EMBL/GenBank/DDBJ databases">
        <title>Antibiotic resistance and phylogeny of Pseudomonas spp. isolated over three decades from chicken meat in the Norwegian food chain.</title>
        <authorList>
            <person name="Moen B."/>
        </authorList>
    </citation>
    <scope>NUCLEOTIDE SEQUENCE</scope>
    <source>
        <strain evidence="1">MF6762</strain>
    </source>
</reference>
<evidence type="ECO:0000313" key="2">
    <source>
        <dbReference type="Proteomes" id="UP000658390"/>
    </source>
</evidence>
<sequence length="69" mass="7821">MTSKTELSNRDHENMDAFLGHVLEAYKADEITKERAVGSLAHVMTALEKGNYDEARSWFQQGRKHLADA</sequence>